<keyword evidence="2" id="KW-1185">Reference proteome</keyword>
<dbReference type="Proteomes" id="UP000054485">
    <property type="component" value="Unassembled WGS sequence"/>
</dbReference>
<dbReference type="EMBL" id="KN835271">
    <property type="protein sequence ID" value="KIK41339.1"/>
    <property type="molecule type" value="Genomic_DNA"/>
</dbReference>
<protein>
    <submittedName>
        <fullName evidence="1">Uncharacterized protein</fullName>
    </submittedName>
</protein>
<accession>A0A0D0ATN9</accession>
<organism evidence="1 2">
    <name type="scientific">Suillus luteus UH-Slu-Lm8-n1</name>
    <dbReference type="NCBI Taxonomy" id="930992"/>
    <lineage>
        <taxon>Eukaryota</taxon>
        <taxon>Fungi</taxon>
        <taxon>Dikarya</taxon>
        <taxon>Basidiomycota</taxon>
        <taxon>Agaricomycotina</taxon>
        <taxon>Agaricomycetes</taxon>
        <taxon>Agaricomycetidae</taxon>
        <taxon>Boletales</taxon>
        <taxon>Suillineae</taxon>
        <taxon>Suillaceae</taxon>
        <taxon>Suillus</taxon>
    </lineage>
</organism>
<evidence type="ECO:0000313" key="1">
    <source>
        <dbReference type="EMBL" id="KIK41339.1"/>
    </source>
</evidence>
<reference evidence="2" key="2">
    <citation type="submission" date="2015-01" db="EMBL/GenBank/DDBJ databases">
        <title>Evolutionary Origins and Diversification of the Mycorrhizal Mutualists.</title>
        <authorList>
            <consortium name="DOE Joint Genome Institute"/>
            <consortium name="Mycorrhizal Genomics Consortium"/>
            <person name="Kohler A."/>
            <person name="Kuo A."/>
            <person name="Nagy L.G."/>
            <person name="Floudas D."/>
            <person name="Copeland A."/>
            <person name="Barry K.W."/>
            <person name="Cichocki N."/>
            <person name="Veneault-Fourrey C."/>
            <person name="LaButti K."/>
            <person name="Lindquist E.A."/>
            <person name="Lipzen A."/>
            <person name="Lundell T."/>
            <person name="Morin E."/>
            <person name="Murat C."/>
            <person name="Riley R."/>
            <person name="Ohm R."/>
            <person name="Sun H."/>
            <person name="Tunlid A."/>
            <person name="Henrissat B."/>
            <person name="Grigoriev I.V."/>
            <person name="Hibbett D.S."/>
            <person name="Martin F."/>
        </authorList>
    </citation>
    <scope>NUCLEOTIDE SEQUENCE [LARGE SCALE GENOMIC DNA]</scope>
    <source>
        <strain evidence="2">UH-Slu-Lm8-n1</strain>
    </source>
</reference>
<gene>
    <name evidence="1" type="ORF">CY34DRAFT_806136</name>
</gene>
<reference evidence="1 2" key="1">
    <citation type="submission" date="2014-04" db="EMBL/GenBank/DDBJ databases">
        <authorList>
            <consortium name="DOE Joint Genome Institute"/>
            <person name="Kuo A."/>
            <person name="Ruytinx J."/>
            <person name="Rineau F."/>
            <person name="Colpaert J."/>
            <person name="Kohler A."/>
            <person name="Nagy L.G."/>
            <person name="Floudas D."/>
            <person name="Copeland A."/>
            <person name="Barry K.W."/>
            <person name="Cichocki N."/>
            <person name="Veneault-Fourrey C."/>
            <person name="LaButti K."/>
            <person name="Lindquist E.A."/>
            <person name="Lipzen A."/>
            <person name="Lundell T."/>
            <person name="Morin E."/>
            <person name="Murat C."/>
            <person name="Sun H."/>
            <person name="Tunlid A."/>
            <person name="Henrissat B."/>
            <person name="Grigoriev I.V."/>
            <person name="Hibbett D.S."/>
            <person name="Martin F."/>
            <person name="Nordberg H.P."/>
            <person name="Cantor M.N."/>
            <person name="Hua S.X."/>
        </authorList>
    </citation>
    <scope>NUCLEOTIDE SEQUENCE [LARGE SCALE GENOMIC DNA]</scope>
    <source>
        <strain evidence="1 2">UH-Slu-Lm8-n1</strain>
    </source>
</reference>
<dbReference type="InParanoid" id="A0A0D0ATN9"/>
<evidence type="ECO:0000313" key="2">
    <source>
        <dbReference type="Proteomes" id="UP000054485"/>
    </source>
</evidence>
<name>A0A0D0ATN9_9AGAM</name>
<dbReference type="HOGENOM" id="CLU_1518828_0_0_1"/>
<proteinExistence type="predicted"/>
<sequence>MRDRLRITVNTLRPTVVSRVIGRRSGFSVAALNEAVIVVGGASKSAMPNACAVSLGMSEPSYCEELTSWLLNLAAVLTIKFYPPYDTLRVNDTTFSMQQQSCSHPNPMLGARMRLPCEEVKHVALDPDSWKARHCKSASRRFMCVHLVTCSPDSRALDSVMREFLYMMQMRTLKFKS</sequence>
<dbReference type="AlphaFoldDB" id="A0A0D0ATN9"/>